<dbReference type="OMA" id="NDMEHEQ"/>
<evidence type="ECO:0000313" key="2">
    <source>
        <dbReference type="Proteomes" id="UP001142055"/>
    </source>
</evidence>
<reference evidence="1" key="1">
    <citation type="submission" date="2022-12" db="EMBL/GenBank/DDBJ databases">
        <title>Genome assemblies of Blomia tropicalis.</title>
        <authorList>
            <person name="Cui Y."/>
        </authorList>
    </citation>
    <scope>NUCLEOTIDE SEQUENCE</scope>
    <source>
        <tissue evidence="1">Adult mites</tissue>
    </source>
</reference>
<gene>
    <name evidence="1" type="ORF">RDWZM_006362</name>
</gene>
<name>A0A9Q0MBC1_BLOTA</name>
<sequence length="267" mass="30478">MNLNIDCLIRKRKIKFCKLDNLLECAIEPLSYLTSQPNGSGIPPNDMEHEQFCFNIHDYFPYCAKKWLKKCSSPIWEAIIDKVLVKALQDSFGKFCKRNSKDRLEFVQNGLCIVERVKLSPAYRSICIRDLQGSTEMIHEQALNASRSFGKTSIDHRSSPLVSFWTNTCCASNRWLQCILGQLSNNCGIKTANIFEKFITHNGLLLLPHLCPMDKYDPNDPIKCNIKTSQASMDYVPKGYQSTSAISYYFSKSCPNVGFGIIKERDF</sequence>
<organism evidence="1 2">
    <name type="scientific">Blomia tropicalis</name>
    <name type="common">Mite</name>
    <dbReference type="NCBI Taxonomy" id="40697"/>
    <lineage>
        <taxon>Eukaryota</taxon>
        <taxon>Metazoa</taxon>
        <taxon>Ecdysozoa</taxon>
        <taxon>Arthropoda</taxon>
        <taxon>Chelicerata</taxon>
        <taxon>Arachnida</taxon>
        <taxon>Acari</taxon>
        <taxon>Acariformes</taxon>
        <taxon>Sarcoptiformes</taxon>
        <taxon>Astigmata</taxon>
        <taxon>Glycyphagoidea</taxon>
        <taxon>Echimyopodidae</taxon>
        <taxon>Blomia</taxon>
    </lineage>
</organism>
<dbReference type="Proteomes" id="UP001142055">
    <property type="component" value="Chromosome 2"/>
</dbReference>
<keyword evidence="2" id="KW-1185">Reference proteome</keyword>
<comment type="caution">
    <text evidence="1">The sequence shown here is derived from an EMBL/GenBank/DDBJ whole genome shotgun (WGS) entry which is preliminary data.</text>
</comment>
<dbReference type="AlphaFoldDB" id="A0A9Q0MBC1"/>
<protein>
    <submittedName>
        <fullName evidence="1">Uncharacterized protein</fullName>
    </submittedName>
</protein>
<accession>A0A9Q0MBC1</accession>
<evidence type="ECO:0000313" key="1">
    <source>
        <dbReference type="EMBL" id="KAJ6220550.1"/>
    </source>
</evidence>
<proteinExistence type="predicted"/>
<dbReference type="EMBL" id="JAPWDV010000002">
    <property type="protein sequence ID" value="KAJ6220550.1"/>
    <property type="molecule type" value="Genomic_DNA"/>
</dbReference>